<evidence type="ECO:0000259" key="1">
    <source>
        <dbReference type="Pfam" id="PF22600"/>
    </source>
</evidence>
<gene>
    <name evidence="2" type="ORF">ECRASSUSDP1_LOCUS26092</name>
</gene>
<organism evidence="2 3">
    <name type="scientific">Euplotes crassus</name>
    <dbReference type="NCBI Taxonomy" id="5936"/>
    <lineage>
        <taxon>Eukaryota</taxon>
        <taxon>Sar</taxon>
        <taxon>Alveolata</taxon>
        <taxon>Ciliophora</taxon>
        <taxon>Intramacronucleata</taxon>
        <taxon>Spirotrichea</taxon>
        <taxon>Hypotrichia</taxon>
        <taxon>Euplotida</taxon>
        <taxon>Euplotidae</taxon>
        <taxon>Moneuplotes</taxon>
    </lineage>
</organism>
<reference evidence="2" key="1">
    <citation type="submission" date="2023-07" db="EMBL/GenBank/DDBJ databases">
        <authorList>
            <consortium name="AG Swart"/>
            <person name="Singh M."/>
            <person name="Singh A."/>
            <person name="Seah K."/>
            <person name="Emmerich C."/>
        </authorList>
    </citation>
    <scope>NUCLEOTIDE SEQUENCE</scope>
    <source>
        <strain evidence="2">DP1</strain>
    </source>
</reference>
<sequence>MIYHYIIDLEYILSVNHNKTIEEIYNKTKGDKSPFDLKQTREYFVHDMVKTKEVHDEEPENIKLAQKVTRILLDITHSFGYTNAKAVEKEANTFWNIAAKGDPAKIANAFENVVEFLITAKIKLSEEDIEYLNSEVIEGYLAPKLLALDQLEEKKVEIYEESKYEHPPTQADHLAKIKEKFSGISAKKSKEDILEEGKFTLPNEEELETLIKKVHEVMEEPENLKLLEYHISDIYTSSQVAASDYQNCAYIISHIQELLRNSEFIKEKFGLATVENYGSSANTLWSMDSDIDIAVHFTPNESMNSKKKAKGNKKESKKKQNVVNEMKKIDYIKALVDIRKVIRGMAANGDIEGIFGARIPLIKFTDKSTGIECDLSINNTNGIPNSRLTRIYCEFDQRVHIMVKYIRHIFKESGLLQGDQGCLNSYSIVLMVIAFCQSQEDPILPNLQEGAKDNDLIFYTTTKNRYGRAQVKEVKYSLNEDFETFKKEFGFKNKKTVAQLVAEFLIDFFLKGDIIKTHQIDIKKGGFFEGPTDMYSYIDIVEPLTPDAKVGQGCRKDSHHPQAYTQFVYSFLQNVVEFSK</sequence>
<dbReference type="Gene3D" id="1.10.1410.10">
    <property type="match status" value="1"/>
</dbReference>
<dbReference type="GO" id="GO:0050265">
    <property type="term" value="F:RNA uridylyltransferase activity"/>
    <property type="evidence" value="ECO:0007669"/>
    <property type="project" value="TreeGrafter"/>
</dbReference>
<dbReference type="PANTHER" id="PTHR12271">
    <property type="entry name" value="POLY A POLYMERASE CID PAP -RELATED"/>
    <property type="match status" value="1"/>
</dbReference>
<dbReference type="InterPro" id="IPR043519">
    <property type="entry name" value="NT_sf"/>
</dbReference>
<proteinExistence type="predicted"/>
<dbReference type="SUPFAM" id="SSF81301">
    <property type="entry name" value="Nucleotidyltransferase"/>
    <property type="match status" value="1"/>
</dbReference>
<dbReference type="SUPFAM" id="SSF81631">
    <property type="entry name" value="PAP/OAS1 substrate-binding domain"/>
    <property type="match status" value="1"/>
</dbReference>
<dbReference type="Pfam" id="PF22600">
    <property type="entry name" value="MTPAP-like_central"/>
    <property type="match status" value="1"/>
</dbReference>
<dbReference type="PANTHER" id="PTHR12271:SF128">
    <property type="entry name" value="PAP-ASSOCIATED DOMAIN-CONTAINING PROTEIN"/>
    <property type="match status" value="1"/>
</dbReference>
<dbReference type="EMBL" id="CAMPGE010026898">
    <property type="protein sequence ID" value="CAI2384559.1"/>
    <property type="molecule type" value="Genomic_DNA"/>
</dbReference>
<evidence type="ECO:0000313" key="2">
    <source>
        <dbReference type="EMBL" id="CAI2384559.1"/>
    </source>
</evidence>
<dbReference type="Gene3D" id="3.30.460.10">
    <property type="entry name" value="Beta Polymerase, domain 2"/>
    <property type="match status" value="1"/>
</dbReference>
<evidence type="ECO:0000313" key="3">
    <source>
        <dbReference type="Proteomes" id="UP001295684"/>
    </source>
</evidence>
<name>A0AAD2D7V9_EUPCR</name>
<dbReference type="AlphaFoldDB" id="A0AAD2D7V9"/>
<keyword evidence="3" id="KW-1185">Reference proteome</keyword>
<feature type="domain" description="Poly(A) RNA polymerase mitochondrial-like central palm" evidence="1">
    <location>
        <begin position="228"/>
        <end position="393"/>
    </location>
</feature>
<accession>A0AAD2D7V9</accession>
<dbReference type="Proteomes" id="UP001295684">
    <property type="component" value="Unassembled WGS sequence"/>
</dbReference>
<dbReference type="InterPro" id="IPR054708">
    <property type="entry name" value="MTPAP-like_central"/>
</dbReference>
<dbReference type="CDD" id="cd05402">
    <property type="entry name" value="NT_PAP_TUTase"/>
    <property type="match status" value="1"/>
</dbReference>
<dbReference type="GO" id="GO:0031123">
    <property type="term" value="P:RNA 3'-end processing"/>
    <property type="evidence" value="ECO:0007669"/>
    <property type="project" value="TreeGrafter"/>
</dbReference>
<protein>
    <recommendedName>
        <fullName evidence="1">Poly(A) RNA polymerase mitochondrial-like central palm domain-containing protein</fullName>
    </recommendedName>
</protein>
<comment type="caution">
    <text evidence="2">The sequence shown here is derived from an EMBL/GenBank/DDBJ whole genome shotgun (WGS) entry which is preliminary data.</text>
</comment>